<gene>
    <name evidence="1" type="ORF">QEG23_001056</name>
</gene>
<dbReference type="EMBL" id="ABLOJW010000004">
    <property type="protein sequence ID" value="EKT4091569.1"/>
    <property type="molecule type" value="Genomic_DNA"/>
</dbReference>
<protein>
    <submittedName>
        <fullName evidence="1">Uncharacterized protein</fullName>
    </submittedName>
</protein>
<proteinExistence type="predicted"/>
<evidence type="ECO:0000313" key="2">
    <source>
        <dbReference type="Proteomes" id="UP001218208"/>
    </source>
</evidence>
<accession>A0AAI9FU79</accession>
<sequence>MVRGVRIRSTVDSLVQIDPSYENLALKTSGAVTTVVAGSTPGLNECGIATITVAGCNNPVLAIRCDSNFVGLLSRTSSGGTYTWKIIANTPVVTVSYWVFDTTDVAQMQFNTTRGMRVRNPANNRVVFDSRYKYLRVIAMANSTQASTHPMPQADGFCVALSNVSVFTAVTYIGAGGGPQFWTRYVFTKMVGFRTVAGAVETQGFDIYRNAYETPTPSPMPPPAFYGSYQAIGMVADVRNY</sequence>
<evidence type="ECO:0000313" key="1">
    <source>
        <dbReference type="EMBL" id="EKT4091569.1"/>
    </source>
</evidence>
<name>A0AAI9FU79_STEMA</name>
<comment type="caution">
    <text evidence="1">The sequence shown here is derived from an EMBL/GenBank/DDBJ whole genome shotgun (WGS) entry which is preliminary data.</text>
</comment>
<reference evidence="1" key="1">
    <citation type="submission" date="2022-07" db="EMBL/GenBank/DDBJ databases">
        <authorList>
            <consortium name="DAFM: The Division of Animal and Food Microbiology"/>
        </authorList>
    </citation>
    <scope>NUCLEOTIDE SEQUENCE</scope>
    <source>
        <strain evidence="1">19MO01SH01-2</strain>
    </source>
</reference>
<dbReference type="AlphaFoldDB" id="A0AAI9FU79"/>
<dbReference type="Proteomes" id="UP001218208">
    <property type="component" value="Unassembled WGS sequence"/>
</dbReference>
<organism evidence="1 2">
    <name type="scientific">Stenotrophomonas maltophilia</name>
    <name type="common">Pseudomonas maltophilia</name>
    <name type="synonym">Xanthomonas maltophilia</name>
    <dbReference type="NCBI Taxonomy" id="40324"/>
    <lineage>
        <taxon>Bacteria</taxon>
        <taxon>Pseudomonadati</taxon>
        <taxon>Pseudomonadota</taxon>
        <taxon>Gammaproteobacteria</taxon>
        <taxon>Lysobacterales</taxon>
        <taxon>Lysobacteraceae</taxon>
        <taxon>Stenotrophomonas</taxon>
        <taxon>Stenotrophomonas maltophilia group</taxon>
    </lineage>
</organism>